<dbReference type="EMBL" id="LR031875">
    <property type="protein sequence ID" value="VDD32757.1"/>
    <property type="molecule type" value="Genomic_DNA"/>
</dbReference>
<accession>A0A3P6DMZ2</accession>
<reference evidence="1" key="1">
    <citation type="submission" date="2018-11" db="EMBL/GenBank/DDBJ databases">
        <authorList>
            <consortium name="Genoscope - CEA"/>
            <person name="William W."/>
        </authorList>
    </citation>
    <scope>NUCLEOTIDE SEQUENCE</scope>
</reference>
<dbReference type="PANTHER" id="PTHR34590">
    <property type="entry name" value="OS03G0124300 PROTEIN-RELATED"/>
    <property type="match status" value="1"/>
</dbReference>
<dbReference type="AlphaFoldDB" id="A0A3P6DMZ2"/>
<proteinExistence type="predicted"/>
<dbReference type="InterPro" id="IPR045272">
    <property type="entry name" value="ANXUR1/2-like"/>
</dbReference>
<protein>
    <submittedName>
        <fullName evidence="1">Uncharacterized protein</fullName>
    </submittedName>
</protein>
<dbReference type="PANTHER" id="PTHR34590:SF5">
    <property type="entry name" value="OS04G0586500 PROTEIN"/>
    <property type="match status" value="1"/>
</dbReference>
<organism evidence="1">
    <name type="scientific">Brassica oleracea</name>
    <name type="common">Wild cabbage</name>
    <dbReference type="NCBI Taxonomy" id="3712"/>
    <lineage>
        <taxon>Eukaryota</taxon>
        <taxon>Viridiplantae</taxon>
        <taxon>Streptophyta</taxon>
        <taxon>Embryophyta</taxon>
        <taxon>Tracheophyta</taxon>
        <taxon>Spermatophyta</taxon>
        <taxon>Magnoliopsida</taxon>
        <taxon>eudicotyledons</taxon>
        <taxon>Gunneridae</taxon>
        <taxon>Pentapetalae</taxon>
        <taxon>rosids</taxon>
        <taxon>malvids</taxon>
        <taxon>Brassicales</taxon>
        <taxon>Brassicaceae</taxon>
        <taxon>Brassiceae</taxon>
        <taxon>Brassica</taxon>
    </lineage>
</organism>
<dbReference type="GO" id="GO:0004714">
    <property type="term" value="F:transmembrane receptor protein tyrosine kinase activity"/>
    <property type="evidence" value="ECO:0007669"/>
    <property type="project" value="InterPro"/>
</dbReference>
<gene>
    <name evidence="1" type="ORF">BOLC9T58080H</name>
</gene>
<evidence type="ECO:0000313" key="1">
    <source>
        <dbReference type="EMBL" id="VDD32757.1"/>
    </source>
</evidence>
<name>A0A3P6DMZ2_BRAOL</name>
<sequence length="120" mass="13327">MKADVVWWMGRNGVAWHKDYIVNLPSGEGIFVDLHSNEKEHPEYYDSILNGVEIFKINGSDDNLAGPNLIPGPRTRNSDVKPKLLSSFRDSKTSPAATQDHYVHKVPYTTASLGKQVGCS</sequence>